<feature type="chain" id="PRO_5011784839" evidence="1">
    <location>
        <begin position="17"/>
        <end position="205"/>
    </location>
</feature>
<evidence type="ECO:0000313" key="2">
    <source>
        <dbReference type="EMBL" id="SFI87385.1"/>
    </source>
</evidence>
<dbReference type="Proteomes" id="UP000199518">
    <property type="component" value="Unassembled WGS sequence"/>
</dbReference>
<keyword evidence="3" id="KW-1185">Reference proteome</keyword>
<protein>
    <submittedName>
        <fullName evidence="2">Uncharacterized protein</fullName>
    </submittedName>
</protein>
<gene>
    <name evidence="2" type="ORF">SAMN05421753_11346</name>
</gene>
<evidence type="ECO:0000313" key="3">
    <source>
        <dbReference type="Proteomes" id="UP000199518"/>
    </source>
</evidence>
<accession>A0A1I3LSA7</accession>
<sequence length="205" mass="22421">MSQKLRRLSRALFVCAAVTCFSGFGFERSVSAQNWPIEATRVPVIFTNGHDTEAADKGLPVKLLAGGLGVPDSVFRSALTQLQAVRGVAPNEWQLQTMQTYLFKTLAKYDVSAYRLETVTAYYRHEQPRGELWPTKSAKAFAVIDNGRLLGFEVLNGGSGYSSAPTVSIPGHNNLFVNIDIAYGREFGTNGSITSITLAELKKKL</sequence>
<keyword evidence="1" id="KW-0732">Signal</keyword>
<proteinExistence type="predicted"/>
<reference evidence="3" key="1">
    <citation type="submission" date="2016-10" db="EMBL/GenBank/DDBJ databases">
        <authorList>
            <person name="Varghese N."/>
            <person name="Submissions S."/>
        </authorList>
    </citation>
    <scope>NUCLEOTIDE SEQUENCE [LARGE SCALE GENOMIC DNA]</scope>
    <source>
        <strain evidence="3">DSM 26348</strain>
    </source>
</reference>
<organism evidence="2 3">
    <name type="scientific">Planctomicrobium piriforme</name>
    <dbReference type="NCBI Taxonomy" id="1576369"/>
    <lineage>
        <taxon>Bacteria</taxon>
        <taxon>Pseudomonadati</taxon>
        <taxon>Planctomycetota</taxon>
        <taxon>Planctomycetia</taxon>
        <taxon>Planctomycetales</taxon>
        <taxon>Planctomycetaceae</taxon>
        <taxon>Planctomicrobium</taxon>
    </lineage>
</organism>
<name>A0A1I3LSA7_9PLAN</name>
<dbReference type="AlphaFoldDB" id="A0A1I3LSA7"/>
<evidence type="ECO:0000256" key="1">
    <source>
        <dbReference type="SAM" id="SignalP"/>
    </source>
</evidence>
<dbReference type="STRING" id="1576369.SAMN05421753_11346"/>
<dbReference type="EMBL" id="FOQD01000013">
    <property type="protein sequence ID" value="SFI87385.1"/>
    <property type="molecule type" value="Genomic_DNA"/>
</dbReference>
<feature type="signal peptide" evidence="1">
    <location>
        <begin position="1"/>
        <end position="16"/>
    </location>
</feature>